<organism evidence="1 2">
    <name type="scientific">Cladophialophora chaetospira</name>
    <dbReference type="NCBI Taxonomy" id="386627"/>
    <lineage>
        <taxon>Eukaryota</taxon>
        <taxon>Fungi</taxon>
        <taxon>Dikarya</taxon>
        <taxon>Ascomycota</taxon>
        <taxon>Pezizomycotina</taxon>
        <taxon>Eurotiomycetes</taxon>
        <taxon>Chaetothyriomycetidae</taxon>
        <taxon>Chaetothyriales</taxon>
        <taxon>Herpotrichiellaceae</taxon>
        <taxon>Cladophialophora</taxon>
    </lineage>
</organism>
<dbReference type="PANTHER" id="PTHR13618:SF1">
    <property type="entry name" value="PROTEIN ROGDI HOMOLOG"/>
    <property type="match status" value="1"/>
</dbReference>
<dbReference type="GO" id="GO:0043291">
    <property type="term" value="C:RAVE complex"/>
    <property type="evidence" value="ECO:0007669"/>
    <property type="project" value="TreeGrafter"/>
</dbReference>
<dbReference type="AlphaFoldDB" id="A0AA38X884"/>
<evidence type="ECO:0008006" key="3">
    <source>
        <dbReference type="Google" id="ProtNLM"/>
    </source>
</evidence>
<keyword evidence="2" id="KW-1185">Reference proteome</keyword>
<evidence type="ECO:0000313" key="2">
    <source>
        <dbReference type="Proteomes" id="UP001172673"/>
    </source>
</evidence>
<dbReference type="EMBL" id="JAPDRK010000010">
    <property type="protein sequence ID" value="KAJ9608401.1"/>
    <property type="molecule type" value="Genomic_DNA"/>
</dbReference>
<comment type="caution">
    <text evidence="1">The sequence shown here is derived from an EMBL/GenBank/DDBJ whole genome shotgun (WGS) entry which is preliminary data.</text>
</comment>
<gene>
    <name evidence="1" type="ORF">H2200_007389</name>
</gene>
<dbReference type="InterPro" id="IPR028241">
    <property type="entry name" value="RAVE2/Rogdi"/>
</dbReference>
<sequence>MSAWVYPTIPPDELRKAENESLKLELQWLLNSLQDSLAALKEGLEECAALLAPREPGSTLVLSSLRSENVKGFVTRVGPKLVKGDIHLRLATLPPNTPRGTTTSTPSTRLIFHSSSSSAEIILPQLLAVRSLVNDSLDIIDVSRWTGQSTDSSFISGQLKLLHDHLREAKACLKGPVPGVDLTSIPGVEWWTNSPDENVFQPPLGENVSLHFTIQDANLVLTVRTLIPTSPGGTPSTPAEGAFSLSGLNLRSRLLGLGPKPPNHDEMGEIFEWRGRRDVIVREKVRVESGDPSLMSIAAKISALEHEVARWRMNLRIILTGSTEED</sequence>
<proteinExistence type="predicted"/>
<evidence type="ECO:0000313" key="1">
    <source>
        <dbReference type="EMBL" id="KAJ9608401.1"/>
    </source>
</evidence>
<accession>A0AA38X884</accession>
<dbReference type="Proteomes" id="UP001172673">
    <property type="component" value="Unassembled WGS sequence"/>
</dbReference>
<reference evidence="1" key="1">
    <citation type="submission" date="2022-10" db="EMBL/GenBank/DDBJ databases">
        <title>Culturing micro-colonial fungi from biological soil crusts in the Mojave desert and describing Neophaeococcomyces mojavensis, and introducing the new genera and species Taxawa tesnikishii.</title>
        <authorList>
            <person name="Kurbessoian T."/>
            <person name="Stajich J.E."/>
        </authorList>
    </citation>
    <scope>NUCLEOTIDE SEQUENCE</scope>
    <source>
        <strain evidence="1">TK_41</strain>
    </source>
</reference>
<dbReference type="Pfam" id="PF10259">
    <property type="entry name" value="Rogdi_lz"/>
    <property type="match status" value="1"/>
</dbReference>
<name>A0AA38X884_9EURO</name>
<protein>
    <recommendedName>
        <fullName evidence="3">RAVE subunit 2/Rogdi</fullName>
    </recommendedName>
</protein>
<dbReference type="PANTHER" id="PTHR13618">
    <property type="entry name" value="LEUCINE ZIPPER CONTAINING TRANSCRIPTION FACTOR LZF1"/>
    <property type="match status" value="1"/>
</dbReference>